<dbReference type="OrthoDB" id="9805474at2"/>
<dbReference type="Pfam" id="PF00990">
    <property type="entry name" value="GGDEF"/>
    <property type="match status" value="1"/>
</dbReference>
<dbReference type="Gene3D" id="3.30.70.270">
    <property type="match status" value="1"/>
</dbReference>
<dbReference type="GO" id="GO:0043709">
    <property type="term" value="P:cell adhesion involved in single-species biofilm formation"/>
    <property type="evidence" value="ECO:0007669"/>
    <property type="project" value="TreeGrafter"/>
</dbReference>
<protein>
    <submittedName>
        <fullName evidence="3">Bacteriophytochrome cph2</fullName>
    </submittedName>
</protein>
<feature type="transmembrane region" description="Helical" evidence="1">
    <location>
        <begin position="91"/>
        <end position="113"/>
    </location>
</feature>
<dbReference type="InterPro" id="IPR050469">
    <property type="entry name" value="Diguanylate_Cyclase"/>
</dbReference>
<dbReference type="GO" id="GO:0052621">
    <property type="term" value="F:diguanylate cyclase activity"/>
    <property type="evidence" value="ECO:0007669"/>
    <property type="project" value="TreeGrafter"/>
</dbReference>
<dbReference type="RefSeq" id="WP_051638839.1">
    <property type="nucleotide sequence ID" value="NZ_UGGP01000001.1"/>
</dbReference>
<feature type="transmembrane region" description="Helical" evidence="1">
    <location>
        <begin position="6"/>
        <end position="24"/>
    </location>
</feature>
<dbReference type="SMART" id="SM00065">
    <property type="entry name" value="GAF"/>
    <property type="match status" value="1"/>
</dbReference>
<dbReference type="Gene3D" id="3.30.450.40">
    <property type="match status" value="1"/>
</dbReference>
<dbReference type="EMBL" id="UGGP01000001">
    <property type="protein sequence ID" value="STO09496.1"/>
    <property type="molecule type" value="Genomic_DNA"/>
</dbReference>
<dbReference type="PROSITE" id="PS50887">
    <property type="entry name" value="GGDEF"/>
    <property type="match status" value="1"/>
</dbReference>
<feature type="transmembrane region" description="Helical" evidence="1">
    <location>
        <begin position="31"/>
        <end position="51"/>
    </location>
</feature>
<evidence type="ECO:0000313" key="4">
    <source>
        <dbReference type="Proteomes" id="UP000254060"/>
    </source>
</evidence>
<dbReference type="InterPro" id="IPR003018">
    <property type="entry name" value="GAF"/>
</dbReference>
<name>A0A377FYB2_9BACL</name>
<dbReference type="InterPro" id="IPR043128">
    <property type="entry name" value="Rev_trsase/Diguanyl_cyclase"/>
</dbReference>
<dbReference type="PANTHER" id="PTHR45138:SF9">
    <property type="entry name" value="DIGUANYLATE CYCLASE DGCM-RELATED"/>
    <property type="match status" value="1"/>
</dbReference>
<sequence length="505" mass="57561">MIYGIWIGGIVVITFVINLLRLMTTPSLNRWLLVGASSLVVIWHGMLFDFYDFHWSVLLLIVTGLVCFQVKGMLTAIVVSWLLVYSQSGTLSFPLLLSYVFFGLGAALLFGYIQQLKRERSERLRMLTASSRQLNVFREVSFTMQDTLDLDRLLQTILTSVTAGHGLGFNRSIIFFADPEKDSIYGVMGTGPMNPEEGYQIWEEITRQHYDLQDLIDEKETDATHDEQLNERVRKMTIPFNDEHAFRRTLDSGRPLHVYASITDDPVLRLLHTELQMDECTIFPLHHQGIPYGLLVIDNVVNKKPITPQKIDGVRPIAEQASLALHQTTLYQRIETLALRDGLTRLKNHRSFEQDLDVLFRECEDEELSLIVMDIDHFKQYNDTNGHLAGNELLTRLASVIRRSVPDEQMAYRFGGEEFVVLLPRFDEVEASHVAERIRTAVLQTRFTHGETQPGGQLTLSFGVASKHTLLHQTGEQLIECADQALYAAKSRGKNQVCRWEGVPL</sequence>
<dbReference type="SUPFAM" id="SSF55073">
    <property type="entry name" value="Nucleotide cyclase"/>
    <property type="match status" value="1"/>
</dbReference>
<gene>
    <name evidence="3" type="primary">cph2_3</name>
    <name evidence="3" type="ORF">NCTC13163_02934</name>
</gene>
<feature type="transmembrane region" description="Helical" evidence="1">
    <location>
        <begin position="57"/>
        <end position="84"/>
    </location>
</feature>
<evidence type="ECO:0000259" key="2">
    <source>
        <dbReference type="PROSITE" id="PS50887"/>
    </source>
</evidence>
<accession>A0A377FYB2</accession>
<feature type="domain" description="GGDEF" evidence="2">
    <location>
        <begin position="366"/>
        <end position="502"/>
    </location>
</feature>
<evidence type="ECO:0000313" key="3">
    <source>
        <dbReference type="EMBL" id="STO09496.1"/>
    </source>
</evidence>
<dbReference type="GO" id="GO:0005886">
    <property type="term" value="C:plasma membrane"/>
    <property type="evidence" value="ECO:0007669"/>
    <property type="project" value="TreeGrafter"/>
</dbReference>
<dbReference type="InterPro" id="IPR000160">
    <property type="entry name" value="GGDEF_dom"/>
</dbReference>
<dbReference type="Pfam" id="PF01590">
    <property type="entry name" value="GAF"/>
    <property type="match status" value="1"/>
</dbReference>
<dbReference type="InterPro" id="IPR029787">
    <property type="entry name" value="Nucleotide_cyclase"/>
</dbReference>
<evidence type="ECO:0000256" key="1">
    <source>
        <dbReference type="SAM" id="Phobius"/>
    </source>
</evidence>
<dbReference type="FunFam" id="3.30.70.270:FF:000001">
    <property type="entry name" value="Diguanylate cyclase domain protein"/>
    <property type="match status" value="1"/>
</dbReference>
<dbReference type="STRING" id="1397694.GCA_000702585_00356"/>
<dbReference type="InterPro" id="IPR029016">
    <property type="entry name" value="GAF-like_dom_sf"/>
</dbReference>
<proteinExistence type="predicted"/>
<dbReference type="Proteomes" id="UP000254060">
    <property type="component" value="Unassembled WGS sequence"/>
</dbReference>
<keyword evidence="1" id="KW-1133">Transmembrane helix</keyword>
<dbReference type="SUPFAM" id="SSF55781">
    <property type="entry name" value="GAF domain-like"/>
    <property type="match status" value="1"/>
</dbReference>
<keyword evidence="1" id="KW-0812">Transmembrane</keyword>
<dbReference type="SMART" id="SM00267">
    <property type="entry name" value="GGDEF"/>
    <property type="match status" value="1"/>
</dbReference>
<dbReference type="AlphaFoldDB" id="A0A377FYB2"/>
<keyword evidence="1" id="KW-0472">Membrane</keyword>
<dbReference type="PANTHER" id="PTHR45138">
    <property type="entry name" value="REGULATORY COMPONENTS OF SENSORY TRANSDUCTION SYSTEM"/>
    <property type="match status" value="1"/>
</dbReference>
<dbReference type="NCBIfam" id="TIGR00254">
    <property type="entry name" value="GGDEF"/>
    <property type="match status" value="1"/>
</dbReference>
<dbReference type="GO" id="GO:1902201">
    <property type="term" value="P:negative regulation of bacterial-type flagellum-dependent cell motility"/>
    <property type="evidence" value="ECO:0007669"/>
    <property type="project" value="TreeGrafter"/>
</dbReference>
<reference evidence="3 4" key="1">
    <citation type="submission" date="2018-06" db="EMBL/GenBank/DDBJ databases">
        <authorList>
            <consortium name="Pathogen Informatics"/>
            <person name="Doyle S."/>
        </authorList>
    </citation>
    <scope>NUCLEOTIDE SEQUENCE [LARGE SCALE GENOMIC DNA]</scope>
    <source>
        <strain evidence="3 4">NCTC13163</strain>
    </source>
</reference>
<organism evidence="3 4">
    <name type="scientific">Exiguobacterium aurantiacum</name>
    <dbReference type="NCBI Taxonomy" id="33987"/>
    <lineage>
        <taxon>Bacteria</taxon>
        <taxon>Bacillati</taxon>
        <taxon>Bacillota</taxon>
        <taxon>Bacilli</taxon>
        <taxon>Bacillales</taxon>
        <taxon>Bacillales Family XII. Incertae Sedis</taxon>
        <taxon>Exiguobacterium</taxon>
    </lineage>
</organism>
<dbReference type="CDD" id="cd01949">
    <property type="entry name" value="GGDEF"/>
    <property type="match status" value="1"/>
</dbReference>